<evidence type="ECO:0008006" key="3">
    <source>
        <dbReference type="Google" id="ProtNLM"/>
    </source>
</evidence>
<evidence type="ECO:0000313" key="1">
    <source>
        <dbReference type="EMBL" id="MCG2587254.1"/>
    </source>
</evidence>
<protein>
    <recommendedName>
        <fullName evidence="3">PIN domain-containing protein</fullName>
    </recommendedName>
</protein>
<dbReference type="Proteomes" id="UP001165366">
    <property type="component" value="Unassembled WGS sequence"/>
</dbReference>
<reference evidence="1" key="1">
    <citation type="submission" date="2022-01" db="EMBL/GenBank/DDBJ databases">
        <authorList>
            <person name="Wang Y."/>
        </authorList>
    </citation>
    <scope>NUCLEOTIDE SEQUENCE</scope>
    <source>
        <strain evidence="1">WB101</strain>
    </source>
</reference>
<evidence type="ECO:0000313" key="2">
    <source>
        <dbReference type="Proteomes" id="UP001165366"/>
    </source>
</evidence>
<reference evidence="1" key="2">
    <citation type="submission" date="2024-05" db="EMBL/GenBank/DDBJ databases">
        <title>Rhodohalobacter halophilus gen. nov., sp. nov., a moderately halophilic member of the family Balneolaceae.</title>
        <authorList>
            <person name="Xia J."/>
        </authorList>
    </citation>
    <scope>NUCLEOTIDE SEQUENCE</scope>
    <source>
        <strain evidence="1">WB101</strain>
    </source>
</reference>
<accession>A0ABS9K8S5</accession>
<keyword evidence="2" id="KW-1185">Reference proteome</keyword>
<comment type="caution">
    <text evidence="1">The sequence shown here is derived from an EMBL/GenBank/DDBJ whole genome shotgun (WGS) entry which is preliminary data.</text>
</comment>
<gene>
    <name evidence="1" type="ORF">L6773_01665</name>
</gene>
<name>A0ABS9K8S5_9BACT</name>
<sequence length="46" mass="5560">MNIRKTVDMLISSWCIEHEVEFLQNDKDFEWMAGELPLRVMKIEFS</sequence>
<dbReference type="Gene3D" id="3.40.50.1010">
    <property type="entry name" value="5'-nuclease"/>
    <property type="match status" value="1"/>
</dbReference>
<proteinExistence type="predicted"/>
<dbReference type="EMBL" id="JAKLWS010000001">
    <property type="protein sequence ID" value="MCG2587254.1"/>
    <property type="molecule type" value="Genomic_DNA"/>
</dbReference>
<organism evidence="1 2">
    <name type="scientific">Rhodohalobacter sulfatireducens</name>
    <dbReference type="NCBI Taxonomy" id="2911366"/>
    <lineage>
        <taxon>Bacteria</taxon>
        <taxon>Pseudomonadati</taxon>
        <taxon>Balneolota</taxon>
        <taxon>Balneolia</taxon>
        <taxon>Balneolales</taxon>
        <taxon>Balneolaceae</taxon>
        <taxon>Rhodohalobacter</taxon>
    </lineage>
</organism>